<evidence type="ECO:0000256" key="1">
    <source>
        <dbReference type="ARBA" id="ARBA00007626"/>
    </source>
</evidence>
<dbReference type="InterPro" id="IPR002885">
    <property type="entry name" value="PPR_rpt"/>
</dbReference>
<comment type="similarity">
    <text evidence="1">Belongs to the PPR family. P subfamily.</text>
</comment>
<dbReference type="Gene3D" id="1.25.40.10">
    <property type="entry name" value="Tetratricopeptide repeat domain"/>
    <property type="match status" value="2"/>
</dbReference>
<evidence type="ECO:0000256" key="3">
    <source>
        <dbReference type="PROSITE-ProRule" id="PRU00708"/>
    </source>
</evidence>
<name>W1NT26_AMBTC</name>
<dbReference type="Pfam" id="PF13041">
    <property type="entry name" value="PPR_2"/>
    <property type="match status" value="3"/>
</dbReference>
<dbReference type="InterPro" id="IPR011990">
    <property type="entry name" value="TPR-like_helical_dom_sf"/>
</dbReference>
<reference evidence="5" key="1">
    <citation type="journal article" date="2013" name="Science">
        <title>The Amborella genome and the evolution of flowering plants.</title>
        <authorList>
            <consortium name="Amborella Genome Project"/>
        </authorList>
    </citation>
    <scope>NUCLEOTIDE SEQUENCE [LARGE SCALE GENOMIC DNA]</scope>
</reference>
<dbReference type="EMBL" id="KI394907">
    <property type="protein sequence ID" value="ERN00377.1"/>
    <property type="molecule type" value="Genomic_DNA"/>
</dbReference>
<evidence type="ECO:0000256" key="2">
    <source>
        <dbReference type="ARBA" id="ARBA00022737"/>
    </source>
</evidence>
<proteinExistence type="inferred from homology"/>
<dbReference type="Proteomes" id="UP000017836">
    <property type="component" value="Unassembled WGS sequence"/>
</dbReference>
<dbReference type="HOGENOM" id="CLU_002706_10_3_1"/>
<keyword evidence="2" id="KW-0677">Repeat</keyword>
<dbReference type="eggNOG" id="KOG4197">
    <property type="taxonomic scope" value="Eukaryota"/>
</dbReference>
<keyword evidence="5" id="KW-1185">Reference proteome</keyword>
<evidence type="ECO:0000313" key="4">
    <source>
        <dbReference type="EMBL" id="ERN00377.1"/>
    </source>
</evidence>
<dbReference type="NCBIfam" id="TIGR00756">
    <property type="entry name" value="PPR"/>
    <property type="match status" value="2"/>
</dbReference>
<dbReference type="PANTHER" id="PTHR47939">
    <property type="entry name" value="MEMBRANE-ASSOCIATED SALT-INDUCIBLE PROTEIN-LIKE"/>
    <property type="match status" value="1"/>
</dbReference>
<evidence type="ECO:0000313" key="5">
    <source>
        <dbReference type="Proteomes" id="UP000017836"/>
    </source>
</evidence>
<dbReference type="PROSITE" id="PS51375">
    <property type="entry name" value="PPR"/>
    <property type="match status" value="4"/>
</dbReference>
<dbReference type="PANTHER" id="PTHR47939:SF7">
    <property type="entry name" value="REPEAT-CONTAINING PROTEIN, PUTATIVE-RELATED"/>
    <property type="match status" value="1"/>
</dbReference>
<evidence type="ECO:0008006" key="6">
    <source>
        <dbReference type="Google" id="ProtNLM"/>
    </source>
</evidence>
<organism evidence="4 5">
    <name type="scientific">Amborella trichopoda</name>
    <dbReference type="NCBI Taxonomy" id="13333"/>
    <lineage>
        <taxon>Eukaryota</taxon>
        <taxon>Viridiplantae</taxon>
        <taxon>Streptophyta</taxon>
        <taxon>Embryophyta</taxon>
        <taxon>Tracheophyta</taxon>
        <taxon>Spermatophyta</taxon>
        <taxon>Magnoliopsida</taxon>
        <taxon>Amborellales</taxon>
        <taxon>Amborellaceae</taxon>
        <taxon>Amborella</taxon>
    </lineage>
</organism>
<feature type="repeat" description="PPR" evidence="3">
    <location>
        <begin position="201"/>
        <end position="235"/>
    </location>
</feature>
<protein>
    <recommendedName>
        <fullName evidence="6">Pentacotripeptide-repeat region of PRORP domain-containing protein</fullName>
    </recommendedName>
</protein>
<feature type="repeat" description="PPR" evidence="3">
    <location>
        <begin position="271"/>
        <end position="305"/>
    </location>
</feature>
<dbReference type="OMA" id="MAYTMCK"/>
<gene>
    <name evidence="4" type="ORF">AMTR_s00104p00121350</name>
</gene>
<feature type="repeat" description="PPR" evidence="3">
    <location>
        <begin position="166"/>
        <end position="200"/>
    </location>
</feature>
<dbReference type="Gramene" id="ERN00377">
    <property type="protein sequence ID" value="ERN00377"/>
    <property type="gene ID" value="AMTR_s00104p00121350"/>
</dbReference>
<dbReference type="OrthoDB" id="185373at2759"/>
<sequence length="386" mass="43759">MLRNMLSSRLVRRLSTISAITPTISSSPSAPSAAPHLLAQLKEERDPEKLFLLFQRHSSSRLLIENSFAYKDMVSRLAGAGRHDLVAQILEPQLRGPLGRRHGFVLRVTSLYAHASMVSHAINAFYIYPTTKTFNAALSAIIQSKDLAHLAQFFSETPRAHGFSPDSFSFNLVIKAFSDMGFLDTAYLYMVEMENAGIKPDIFTYTTLMDAFYKNNQPIIANGLWNLMGLKGVRPNLATFNSRIQYLINKRKNWQAWNLTEKLVSLGIEPDETTYNLLIKGFSRVGHLLMAKRIFFSLGQKLCSPNSKIYQTMIHYLCKNGEFDLAFKLCKESMSKNWFPNFDTITKLVEGLVESSNHEKGREILELVKRRVPPMKNLEVLKALLG</sequence>
<dbReference type="InterPro" id="IPR050667">
    <property type="entry name" value="PPR-containing_protein"/>
</dbReference>
<dbReference type="AlphaFoldDB" id="W1NT26"/>
<accession>W1NT26</accession>
<feature type="repeat" description="PPR" evidence="3">
    <location>
        <begin position="306"/>
        <end position="340"/>
    </location>
</feature>